<gene>
    <name evidence="3" type="primary">mdh</name>
    <name evidence="3" type="ORF">SNAT2548_LOCUS23547</name>
</gene>
<dbReference type="Gene3D" id="1.10.1530.10">
    <property type="match status" value="1"/>
</dbReference>
<proteinExistence type="inferred from homology"/>
<evidence type="ECO:0000313" key="3">
    <source>
        <dbReference type="EMBL" id="CAE7433675.1"/>
    </source>
</evidence>
<dbReference type="Gene3D" id="3.40.1090.10">
    <property type="entry name" value="Cytosolic phospholipase A2 catalytic domain"/>
    <property type="match status" value="1"/>
</dbReference>
<accession>A0A812RE24</accession>
<dbReference type="SUPFAM" id="SSF89733">
    <property type="entry name" value="L-sulfolactate dehydrogenase-like"/>
    <property type="match status" value="1"/>
</dbReference>
<dbReference type="EMBL" id="CAJNDS010002326">
    <property type="protein sequence ID" value="CAE7433675.1"/>
    <property type="molecule type" value="Genomic_DNA"/>
</dbReference>
<dbReference type="OrthoDB" id="4084751at2759"/>
<dbReference type="InterPro" id="IPR016035">
    <property type="entry name" value="Acyl_Trfase/lysoPLipase"/>
</dbReference>
<keyword evidence="4" id="KW-1185">Reference proteome</keyword>
<dbReference type="InterPro" id="IPR036111">
    <property type="entry name" value="Mal/L-sulfo/L-lacto_DH-like_sf"/>
</dbReference>
<evidence type="ECO:0000313" key="4">
    <source>
        <dbReference type="Proteomes" id="UP000604046"/>
    </source>
</evidence>
<dbReference type="Gene3D" id="3.30.1370.60">
    <property type="entry name" value="Hypothetical oxidoreductase yiak, domain 2"/>
    <property type="match status" value="1"/>
</dbReference>
<dbReference type="SUPFAM" id="SSF52151">
    <property type="entry name" value="FabD/lysophospholipase-like"/>
    <property type="match status" value="1"/>
</dbReference>
<sequence>MGPRWLTTLSPAIAGLAGIAIGILLERSRIRSRNKSSQSSRDVVNSGEDLRVDRVELESAVAACLEATGAPSTKASLVARVLVAADCRGIPSHGVNRTEMYCGELRAGLINPSAMPRVFAETASAANVDGQNGLGAVVSEFAMQLCISKAKTSGIGLVVCHNSNHFGIAGYWSELALKEGLIGFAFTNTSPFLVPTRACKRAGGTNPISCYCPGTGDSFQLDMATSTVPVGKIEVCHRKGQEIPSGWGVDKTGSPTKSPTEVLAGGGLTPVGGLEETAGYKGYGLNMMVEILCGVLSGCKDVGPDVPPWRVDRGRPVDYGHCFMCIDPAKLLPNGEFQGKLSAYLARMRGLMPGDTTLPVLVPGDPERAEELDADTQGVRLNLQVALGLRSLSQELGCLKAMPVQIQNLPQDEKKARVPPAEKPPCLHQSMQALSTLCSSKSPEFEKESCLDAGDAGEASWLQRSAKRKSLQEAERHRAEALQNASAQEDKQYCDSHTGENALVCMRKSARRCVELLAEVVTFSLLKGGSCRFWSCSASRGPTSCTASECRCKPGYCAVNGVCKERTAHAVDTCGRQTGGTCGMFDCYSYRGPVDCVDHQCVCKPGYCSADDGSCHKPMMPIKARVTAVNSRNPVFPDAQAHIRTGVCFSGGGSRALSVTLGVLRALESLELIPLVDAISSVSGGTWASSIYMFAKDVSVKELLGEDTVPNDLTLERLKRQPPRLAAQIMCRMCCESCEAHSYSNPHDLWIDVYAKAVLEPFGLANRSQFMAANEASLQRILTENPFLQREQFLVPNPLRPKTYIMGGTVLAPVGLEATEKSAVSLQMSPDYTGSPFYPEDELVQYDGSDTRDFLVGGGLVESFAFGGSAPITAQGQMGGSQVDMEAPPSPFSLADAVGISSAAFASVLVSATWPLKLLLSEPCPQVGEYLPVKDYWPVTSPQFKKWRSAMKYALGDGAETDNTGMLALLQRKVPKVVVVHNTNVELSEELDFCLFDITHLELKGKVSNDLLDKFGYVAENAGEYLVHNQVFDRGELQSLLCEFQKKRKSGDALVAQRELQVMENKKWGIQGNWRVSVIFVYLNSCKRFDVNLPPETLEEVQKGSAILGGDMTLTFHSFVNLLSALGEYMIRRCPKPL</sequence>
<organism evidence="3 4">
    <name type="scientific">Symbiodinium natans</name>
    <dbReference type="NCBI Taxonomy" id="878477"/>
    <lineage>
        <taxon>Eukaryota</taxon>
        <taxon>Sar</taxon>
        <taxon>Alveolata</taxon>
        <taxon>Dinophyceae</taxon>
        <taxon>Suessiales</taxon>
        <taxon>Symbiodiniaceae</taxon>
        <taxon>Symbiodinium</taxon>
    </lineage>
</organism>
<dbReference type="PANTHER" id="PTHR11091:SF0">
    <property type="entry name" value="MALATE DEHYDROGENASE"/>
    <property type="match status" value="1"/>
</dbReference>
<evidence type="ECO:0000256" key="2">
    <source>
        <dbReference type="ARBA" id="ARBA00023002"/>
    </source>
</evidence>
<dbReference type="Proteomes" id="UP000604046">
    <property type="component" value="Unassembled WGS sequence"/>
</dbReference>
<protein>
    <submittedName>
        <fullName evidence="3">Mdh protein</fullName>
    </submittedName>
</protein>
<dbReference type="PANTHER" id="PTHR11091">
    <property type="entry name" value="OXIDOREDUCTASE-RELATED"/>
    <property type="match status" value="1"/>
</dbReference>
<dbReference type="InterPro" id="IPR043144">
    <property type="entry name" value="Mal/L-sulf/L-lact_DH-like_ah"/>
</dbReference>
<reference evidence="3" key="1">
    <citation type="submission" date="2021-02" db="EMBL/GenBank/DDBJ databases">
        <authorList>
            <person name="Dougan E. K."/>
            <person name="Rhodes N."/>
            <person name="Thang M."/>
            <person name="Chan C."/>
        </authorList>
    </citation>
    <scope>NUCLEOTIDE SEQUENCE</scope>
</reference>
<dbReference type="AlphaFoldDB" id="A0A812RE24"/>
<dbReference type="Pfam" id="PF02615">
    <property type="entry name" value="Ldh_2"/>
    <property type="match status" value="1"/>
</dbReference>
<keyword evidence="2" id="KW-0560">Oxidoreductase</keyword>
<dbReference type="GO" id="GO:0016491">
    <property type="term" value="F:oxidoreductase activity"/>
    <property type="evidence" value="ECO:0007669"/>
    <property type="project" value="UniProtKB-KW"/>
</dbReference>
<comment type="similarity">
    <text evidence="1">Belongs to the LDH2/MDH2 oxidoreductase family.</text>
</comment>
<comment type="caution">
    <text evidence="3">The sequence shown here is derived from an EMBL/GenBank/DDBJ whole genome shotgun (WGS) entry which is preliminary data.</text>
</comment>
<dbReference type="InterPro" id="IPR043143">
    <property type="entry name" value="Mal/L-sulf/L-lact_DH-like_NADP"/>
</dbReference>
<dbReference type="InterPro" id="IPR003767">
    <property type="entry name" value="Malate/L-lactate_DH-like"/>
</dbReference>
<name>A0A812RE24_9DINO</name>
<evidence type="ECO:0000256" key="1">
    <source>
        <dbReference type="ARBA" id="ARBA00006056"/>
    </source>
</evidence>